<dbReference type="CDD" id="cd07011">
    <property type="entry name" value="cupin_PMI_type_I_N"/>
    <property type="match status" value="1"/>
</dbReference>
<dbReference type="InterPro" id="IPR001250">
    <property type="entry name" value="Man6P_Isoase-1"/>
</dbReference>
<evidence type="ECO:0000256" key="2">
    <source>
        <dbReference type="ARBA" id="ARBA00001947"/>
    </source>
</evidence>
<keyword evidence="11" id="KW-1185">Reference proteome</keyword>
<dbReference type="GO" id="GO:0004476">
    <property type="term" value="F:mannose-6-phosphate isomerase activity"/>
    <property type="evidence" value="ECO:0007669"/>
    <property type="project" value="UniProtKB-EC"/>
</dbReference>
<gene>
    <name evidence="10" type="ORF">H4W26_002498</name>
</gene>
<proteinExistence type="inferred from homology"/>
<dbReference type="NCBIfam" id="TIGR00218">
    <property type="entry name" value="manA"/>
    <property type="match status" value="1"/>
</dbReference>
<comment type="catalytic activity">
    <reaction evidence="1">
        <text>D-mannose 6-phosphate = D-fructose 6-phosphate</text>
        <dbReference type="Rhea" id="RHEA:12356"/>
        <dbReference type="ChEBI" id="CHEBI:58735"/>
        <dbReference type="ChEBI" id="CHEBI:61527"/>
        <dbReference type="EC" id="5.3.1.8"/>
    </reaction>
</comment>
<evidence type="ECO:0000313" key="11">
    <source>
        <dbReference type="Proteomes" id="UP000636579"/>
    </source>
</evidence>
<dbReference type="PANTHER" id="PTHR10309">
    <property type="entry name" value="MANNOSE-6-PHOSPHATE ISOMERASE"/>
    <property type="match status" value="1"/>
</dbReference>
<dbReference type="Proteomes" id="UP000636579">
    <property type="component" value="Unassembled WGS sequence"/>
</dbReference>
<name>A0ABR9J9N5_9MICC</name>
<dbReference type="InterPro" id="IPR014710">
    <property type="entry name" value="RmlC-like_jellyroll"/>
</dbReference>
<organism evidence="10 11">
    <name type="scientific">Nesterenkonia halotolerans</name>
    <dbReference type="NCBI Taxonomy" id="225325"/>
    <lineage>
        <taxon>Bacteria</taxon>
        <taxon>Bacillati</taxon>
        <taxon>Actinomycetota</taxon>
        <taxon>Actinomycetes</taxon>
        <taxon>Micrococcales</taxon>
        <taxon>Micrococcaceae</taxon>
        <taxon>Nesterenkonia</taxon>
    </lineage>
</organism>
<dbReference type="SUPFAM" id="SSF51182">
    <property type="entry name" value="RmlC-like cupins"/>
    <property type="match status" value="1"/>
</dbReference>
<dbReference type="InterPro" id="IPR016305">
    <property type="entry name" value="Mannose-6-P_Isomerase"/>
</dbReference>
<dbReference type="PRINTS" id="PR00714">
    <property type="entry name" value="MAN6PISMRASE"/>
</dbReference>
<keyword evidence="7 10" id="KW-0413">Isomerase</keyword>
<feature type="domain" description="Phosphomannose isomerase type I catalytic" evidence="9">
    <location>
        <begin position="1"/>
        <end position="167"/>
    </location>
</feature>
<dbReference type="PIRSF" id="PIRSF001480">
    <property type="entry name" value="Mannose-6-phosphate_isomerase"/>
    <property type="match status" value="1"/>
</dbReference>
<dbReference type="Gene3D" id="2.60.120.10">
    <property type="entry name" value="Jelly Rolls"/>
    <property type="match status" value="2"/>
</dbReference>
<feature type="compositionally biased region" description="Basic and acidic residues" evidence="8">
    <location>
        <begin position="465"/>
        <end position="474"/>
    </location>
</feature>
<evidence type="ECO:0000256" key="8">
    <source>
        <dbReference type="SAM" id="MobiDB-lite"/>
    </source>
</evidence>
<keyword evidence="6" id="KW-0862">Zinc</keyword>
<accession>A0ABR9J9N5</accession>
<evidence type="ECO:0000259" key="9">
    <source>
        <dbReference type="Pfam" id="PF20511"/>
    </source>
</evidence>
<protein>
    <recommendedName>
        <fullName evidence="4">mannose-6-phosphate isomerase</fullName>
        <ecNumber evidence="4">5.3.1.8</ecNumber>
    </recommendedName>
</protein>
<reference evidence="10 11" key="1">
    <citation type="submission" date="2020-10" db="EMBL/GenBank/DDBJ databases">
        <title>Sequencing the genomes of 1000 actinobacteria strains.</title>
        <authorList>
            <person name="Klenk H.-P."/>
        </authorList>
    </citation>
    <scope>NUCLEOTIDE SEQUENCE [LARGE SCALE GENOMIC DNA]</scope>
    <source>
        <strain evidence="10 11">DSM 15474</strain>
    </source>
</reference>
<evidence type="ECO:0000256" key="3">
    <source>
        <dbReference type="ARBA" id="ARBA00010772"/>
    </source>
</evidence>
<feature type="compositionally biased region" description="Low complexity" evidence="8">
    <location>
        <begin position="450"/>
        <end position="464"/>
    </location>
</feature>
<dbReference type="Gene3D" id="1.10.441.10">
    <property type="entry name" value="Phosphomannose Isomerase, domain 2"/>
    <property type="match status" value="1"/>
</dbReference>
<feature type="region of interest" description="Disordered" evidence="8">
    <location>
        <begin position="446"/>
        <end position="474"/>
    </location>
</feature>
<dbReference type="RefSeq" id="WP_192592507.1">
    <property type="nucleotide sequence ID" value="NZ_JADBEE010000002.1"/>
</dbReference>
<evidence type="ECO:0000313" key="10">
    <source>
        <dbReference type="EMBL" id="MBE1515706.1"/>
    </source>
</evidence>
<evidence type="ECO:0000256" key="5">
    <source>
        <dbReference type="ARBA" id="ARBA00022723"/>
    </source>
</evidence>
<dbReference type="PANTHER" id="PTHR10309:SF0">
    <property type="entry name" value="MANNOSE-6-PHOSPHATE ISOMERASE"/>
    <property type="match status" value="1"/>
</dbReference>
<comment type="similarity">
    <text evidence="3">Belongs to the mannose-6-phosphate isomerase type 1 family.</text>
</comment>
<evidence type="ECO:0000256" key="4">
    <source>
        <dbReference type="ARBA" id="ARBA00011956"/>
    </source>
</evidence>
<dbReference type="InterPro" id="IPR046457">
    <property type="entry name" value="PMI_typeI_cat"/>
</dbReference>
<feature type="region of interest" description="Disordered" evidence="8">
    <location>
        <begin position="339"/>
        <end position="361"/>
    </location>
</feature>
<dbReference type="InterPro" id="IPR011051">
    <property type="entry name" value="RmlC_Cupin_sf"/>
</dbReference>
<sequence>MFRMINPVREYAWGSTTAFSELFGWASSASPRAEIWMGAHPGDPSSLELGPEGGDMDAASAVADGADLADPAVLAESAARSVTLPEYLQRSGEASGSFPFLLKVLAAEQPLSIQSHPTRARAQAGFAAEEATGLPLDAPTRSYKDPNAKPELIVALTEFSALCGFRPYAEAAAELSGLVQALGGDAGESAPGVSAVVSRLQQHVAAQDYSRALEQLLRSARAEATAAAGELSALLADGRLGAGLSADAAQMLQHVAQDFPRDPGIFVTLLLNRLLLAPGESIYLPAGNLHAYLHGVGVEIMANSDNVLRGGLTSKHLDVDELLKVTDCEVLPVPHCPVQETGPQEVASEQADPSGPTPPRRLRYEAPFEEFQLEQYEFPGEATLDAPGHGILLCTAGEITLSAPEASETLRMLTLTPGTSAFLPETVGHRVSAGEYAQAFMATTSLASRASQQSPASSDSPASHHSPDQEHPRP</sequence>
<dbReference type="EC" id="5.3.1.8" evidence="4"/>
<evidence type="ECO:0000256" key="6">
    <source>
        <dbReference type="ARBA" id="ARBA00022833"/>
    </source>
</evidence>
<evidence type="ECO:0000256" key="7">
    <source>
        <dbReference type="ARBA" id="ARBA00023235"/>
    </source>
</evidence>
<keyword evidence="5" id="KW-0479">Metal-binding</keyword>
<dbReference type="Pfam" id="PF20511">
    <property type="entry name" value="PMI_typeI_cat"/>
    <property type="match status" value="1"/>
</dbReference>
<evidence type="ECO:0000256" key="1">
    <source>
        <dbReference type="ARBA" id="ARBA00000757"/>
    </source>
</evidence>
<dbReference type="EMBL" id="JADBEE010000002">
    <property type="protein sequence ID" value="MBE1515706.1"/>
    <property type="molecule type" value="Genomic_DNA"/>
</dbReference>
<comment type="caution">
    <text evidence="10">The sequence shown here is derived from an EMBL/GenBank/DDBJ whole genome shotgun (WGS) entry which is preliminary data.</text>
</comment>
<comment type="cofactor">
    <cofactor evidence="2">
        <name>Zn(2+)</name>
        <dbReference type="ChEBI" id="CHEBI:29105"/>
    </cofactor>
</comment>